<feature type="compositionally biased region" description="Polar residues" evidence="1">
    <location>
        <begin position="303"/>
        <end position="312"/>
    </location>
</feature>
<reference evidence="3" key="1">
    <citation type="submission" date="2019-12" db="EMBL/GenBank/DDBJ databases">
        <title>Genome sequencing and annotation of Brassica cretica.</title>
        <authorList>
            <person name="Studholme D.J."/>
            <person name="Sarris P."/>
        </authorList>
    </citation>
    <scope>NUCLEOTIDE SEQUENCE</scope>
    <source>
        <strain evidence="3">PFS-109/04</strain>
        <tissue evidence="3">Leaf</tissue>
    </source>
</reference>
<protein>
    <recommendedName>
        <fullName evidence="2">Retrotransposon gag domain-containing protein</fullName>
    </recommendedName>
</protein>
<sequence length="478" mass="53868">MVETRLQERSLTEHVDEIRSLHEVLAAEVKSQNDSLNARFDRLEAMMFNGNHLQAPGKAPMDPGPSHPPTPINHTHSHPPTPINHTPSRPPDPPDLNGYPRRGDLTDYHQQGNYGRLTSRLSKIIFPAFDGTELRDWLSKCEQFFDIDGTPPELKVRLAAMHLTGKATKWHHNYMSTRYGLFPSWTEYIVEISARFSKLFDDPLAELVALKQGSDSVITFLDKFETARMRLVLPEAHALSIFLANMNPHLSLHTRQFEVTSIASAAKIASLHESSLSHIPQKTRAPFNPYQRPFHKNTPPTTPNEATDTQKPNFIPRNNPDKPPRKYSYQEMQDRRSKGLCMFCDEPFTPGHQLKHKRSQIYVMECDDVDYTSDDNSSDTEQHATTLVAAAINNQPDEAPVLSINAINGSTSYNCMRLVGHYGQHKLHILVDPGSTHNFLDVNIASQLGCQLESTKPMSVKAATGDTLLTNYKNLKLP</sequence>
<dbReference type="InterPro" id="IPR005162">
    <property type="entry name" value="Retrotrans_gag_dom"/>
</dbReference>
<dbReference type="EMBL" id="QGKX02001290">
    <property type="protein sequence ID" value="KAF3538415.1"/>
    <property type="molecule type" value="Genomic_DNA"/>
</dbReference>
<evidence type="ECO:0000259" key="2">
    <source>
        <dbReference type="Pfam" id="PF03732"/>
    </source>
</evidence>
<dbReference type="AlphaFoldDB" id="A0A8S9Q3S4"/>
<evidence type="ECO:0000313" key="4">
    <source>
        <dbReference type="Proteomes" id="UP000712600"/>
    </source>
</evidence>
<proteinExistence type="predicted"/>
<comment type="caution">
    <text evidence="3">The sequence shown here is derived from an EMBL/GenBank/DDBJ whole genome shotgun (WGS) entry which is preliminary data.</text>
</comment>
<dbReference type="CDD" id="cd00303">
    <property type="entry name" value="retropepsin_like"/>
    <property type="match status" value="1"/>
</dbReference>
<feature type="domain" description="Retrotransposon gag" evidence="2">
    <location>
        <begin position="157"/>
        <end position="247"/>
    </location>
</feature>
<feature type="compositionally biased region" description="Pro residues" evidence="1">
    <location>
        <begin position="62"/>
        <end position="71"/>
    </location>
</feature>
<evidence type="ECO:0000256" key="1">
    <source>
        <dbReference type="SAM" id="MobiDB-lite"/>
    </source>
</evidence>
<feature type="region of interest" description="Disordered" evidence="1">
    <location>
        <begin position="52"/>
        <end position="111"/>
    </location>
</feature>
<accession>A0A8S9Q3S4</accession>
<name>A0A8S9Q3S4_BRACR</name>
<organism evidence="3 4">
    <name type="scientific">Brassica cretica</name>
    <name type="common">Mustard</name>
    <dbReference type="NCBI Taxonomy" id="69181"/>
    <lineage>
        <taxon>Eukaryota</taxon>
        <taxon>Viridiplantae</taxon>
        <taxon>Streptophyta</taxon>
        <taxon>Embryophyta</taxon>
        <taxon>Tracheophyta</taxon>
        <taxon>Spermatophyta</taxon>
        <taxon>Magnoliopsida</taxon>
        <taxon>eudicotyledons</taxon>
        <taxon>Gunneridae</taxon>
        <taxon>Pentapetalae</taxon>
        <taxon>rosids</taxon>
        <taxon>malvids</taxon>
        <taxon>Brassicales</taxon>
        <taxon>Brassicaceae</taxon>
        <taxon>Brassiceae</taxon>
        <taxon>Brassica</taxon>
    </lineage>
</organism>
<dbReference type="Proteomes" id="UP000712600">
    <property type="component" value="Unassembled WGS sequence"/>
</dbReference>
<gene>
    <name evidence="3" type="ORF">F2Q69_00024854</name>
</gene>
<feature type="region of interest" description="Disordered" evidence="1">
    <location>
        <begin position="281"/>
        <end position="327"/>
    </location>
</feature>
<dbReference type="Pfam" id="PF03732">
    <property type="entry name" value="Retrotrans_gag"/>
    <property type="match status" value="1"/>
</dbReference>
<evidence type="ECO:0000313" key="3">
    <source>
        <dbReference type="EMBL" id="KAF3538415.1"/>
    </source>
</evidence>